<proteinExistence type="predicted"/>
<organism evidence="1 2">
    <name type="scientific">Candidatus Syntropharchaeum caldarium</name>
    <dbReference type="NCBI Taxonomy" id="1838285"/>
    <lineage>
        <taxon>Archaea</taxon>
        <taxon>Methanobacteriati</taxon>
        <taxon>Methanobacteriota</taxon>
        <taxon>Stenosarchaea group</taxon>
        <taxon>Methanomicrobia</taxon>
        <taxon>Methanosarcinales</taxon>
        <taxon>ANME-2 cluster</taxon>
        <taxon>Candidatus Syntropharchaeum</taxon>
    </lineage>
</organism>
<dbReference type="STRING" id="1838285.SCAL_000727"/>
<comment type="caution">
    <text evidence="1">The sequence shown here is derived from an EMBL/GenBank/DDBJ whole genome shotgun (WGS) entry which is preliminary data.</text>
</comment>
<keyword evidence="2" id="KW-1185">Reference proteome</keyword>
<evidence type="ECO:0000313" key="2">
    <source>
        <dbReference type="Proteomes" id="UP000186940"/>
    </source>
</evidence>
<reference evidence="1" key="1">
    <citation type="submission" date="2016-05" db="EMBL/GenBank/DDBJ databases">
        <title>Microbial consortia oxidize butane by reversing methanogenesis.</title>
        <authorList>
            <person name="Laso-Perez R."/>
            <person name="Richter M."/>
            <person name="Wegener G."/>
            <person name="Musat F."/>
        </authorList>
    </citation>
    <scope>NUCLEOTIDE SEQUENCE [LARGE SCALE GENOMIC DNA]</scope>
    <source>
        <strain evidence="1">BOX2</strain>
    </source>
</reference>
<dbReference type="Proteomes" id="UP000186940">
    <property type="component" value="Unassembled WGS sequence"/>
</dbReference>
<dbReference type="AlphaFoldDB" id="A0A1F2P9T2"/>
<protein>
    <submittedName>
        <fullName evidence="1">Uncharacterized protein</fullName>
    </submittedName>
</protein>
<sequence>MIFLLENDWSSVWPRFGIKNETSLIEERFEKRIPEDMLEFDIIVRMPPMKEWVARLKVRNVEKAMPHIVEPEEI</sequence>
<gene>
    <name evidence="1" type="ORF">SCAL_000727</name>
</gene>
<evidence type="ECO:0000313" key="1">
    <source>
        <dbReference type="EMBL" id="OFV68087.1"/>
    </source>
</evidence>
<name>A0A1F2P9T2_9EURY</name>
<dbReference type="EMBL" id="LYOS01000002">
    <property type="protein sequence ID" value="OFV68087.1"/>
    <property type="molecule type" value="Genomic_DNA"/>
</dbReference>
<accession>A0A1F2P9T2</accession>